<dbReference type="AlphaFoldDB" id="A0A0M2T0M8"/>
<dbReference type="SMART" id="SM00479">
    <property type="entry name" value="EXOIII"/>
    <property type="match status" value="1"/>
</dbReference>
<dbReference type="Gene3D" id="3.30.420.10">
    <property type="entry name" value="Ribonuclease H-like superfamily/Ribonuclease H"/>
    <property type="match status" value="1"/>
</dbReference>
<dbReference type="PROSITE" id="PS50172">
    <property type="entry name" value="BRCT"/>
    <property type="match status" value="1"/>
</dbReference>
<keyword evidence="2" id="KW-0378">Hydrolase</keyword>
<dbReference type="InterPro" id="IPR013520">
    <property type="entry name" value="Ribonucl_H"/>
</dbReference>
<dbReference type="GO" id="GO:0003676">
    <property type="term" value="F:nucleic acid binding"/>
    <property type="evidence" value="ECO:0007669"/>
    <property type="project" value="InterPro"/>
</dbReference>
<dbReference type="Gene3D" id="3.40.50.10190">
    <property type="entry name" value="BRCT domain"/>
    <property type="match status" value="1"/>
</dbReference>
<dbReference type="InterPro" id="IPR001357">
    <property type="entry name" value="BRCT_dom"/>
</dbReference>
<evidence type="ECO:0000313" key="3">
    <source>
        <dbReference type="Proteomes" id="UP000034166"/>
    </source>
</evidence>
<dbReference type="PANTHER" id="PTHR30231">
    <property type="entry name" value="DNA POLYMERASE III SUBUNIT EPSILON"/>
    <property type="match status" value="1"/>
</dbReference>
<accession>A0A0M2T0M8</accession>
<reference evidence="2 3" key="1">
    <citation type="submission" date="2015-04" db="EMBL/GenBank/DDBJ databases">
        <title>Taxonomic description and genome sequence of Bacillus campisalis sp. nov., a novel member of the genus Bacillus isolated from solar saltern.</title>
        <authorList>
            <person name="Mathan Kumar R."/>
            <person name="Kaur G."/>
            <person name="Kumar A."/>
            <person name="Singh N.K."/>
            <person name="Kaur N."/>
            <person name="Kumar N."/>
            <person name="Mayilraj S."/>
        </authorList>
    </citation>
    <scope>NUCLEOTIDE SEQUENCE [LARGE SCALE GENOMIC DNA]</scope>
    <source>
        <strain evidence="2 3">SA2-6</strain>
    </source>
</reference>
<keyword evidence="2" id="KW-0269">Exonuclease</keyword>
<dbReference type="GO" id="GO:0005829">
    <property type="term" value="C:cytosol"/>
    <property type="evidence" value="ECO:0007669"/>
    <property type="project" value="TreeGrafter"/>
</dbReference>
<sequence>MDFISLDFEIANNNLNSACSMGMVFVKENQIIDESYYLIQPPTLEFDNKMMSVHGIKPSDVISAPSFEVIWKGIEHHFKQTTIIAHNAQFDMSVLHACLNEYSIEMPDFNYICSIPISTRASRGYKLSNSLKDRCQHFGIQLHDHHNSMADARAAAELVIKSIEMKKCKSIQSYINRHSSLPVRKFSELKPQTHFIKRKNFNKVNISEIAATVESFNENHPFNNKNVVFTGTLQNIDRQTAVQHVVNLGGVIKSGVSSKTNYLVVGHQDQSLVGESGLSTKEVKAQSLIEKGIDLTILGEQQFFEMLGI</sequence>
<dbReference type="SUPFAM" id="SSF52113">
    <property type="entry name" value="BRCT domain"/>
    <property type="match status" value="1"/>
</dbReference>
<dbReference type="Pfam" id="PF00929">
    <property type="entry name" value="RNase_T"/>
    <property type="match status" value="1"/>
</dbReference>
<dbReference type="InterPro" id="IPR012337">
    <property type="entry name" value="RNaseH-like_sf"/>
</dbReference>
<dbReference type="SUPFAM" id="SSF53098">
    <property type="entry name" value="Ribonuclease H-like"/>
    <property type="match status" value="1"/>
</dbReference>
<dbReference type="PANTHER" id="PTHR30231:SF42">
    <property type="entry name" value="EXONUCLEASE"/>
    <property type="match status" value="1"/>
</dbReference>
<comment type="caution">
    <text evidence="2">The sequence shown here is derived from an EMBL/GenBank/DDBJ whole genome shotgun (WGS) entry which is preliminary data.</text>
</comment>
<dbReference type="InterPro" id="IPR036397">
    <property type="entry name" value="RNaseH_sf"/>
</dbReference>
<dbReference type="InterPro" id="IPR036420">
    <property type="entry name" value="BRCT_dom_sf"/>
</dbReference>
<evidence type="ECO:0000259" key="1">
    <source>
        <dbReference type="PROSITE" id="PS50172"/>
    </source>
</evidence>
<dbReference type="Proteomes" id="UP000034166">
    <property type="component" value="Unassembled WGS sequence"/>
</dbReference>
<organism evidence="2 3">
    <name type="scientific">Mesobacillus campisalis</name>
    <dbReference type="NCBI Taxonomy" id="1408103"/>
    <lineage>
        <taxon>Bacteria</taxon>
        <taxon>Bacillati</taxon>
        <taxon>Bacillota</taxon>
        <taxon>Bacilli</taxon>
        <taxon>Bacillales</taxon>
        <taxon>Bacillaceae</taxon>
        <taxon>Mesobacillus</taxon>
    </lineage>
</organism>
<proteinExistence type="predicted"/>
<dbReference type="CDD" id="cd06130">
    <property type="entry name" value="DNA_pol_III_epsilon_like"/>
    <property type="match status" value="1"/>
</dbReference>
<protein>
    <submittedName>
        <fullName evidence="2">Exonuclease</fullName>
    </submittedName>
</protein>
<dbReference type="OrthoDB" id="9803913at2"/>
<evidence type="ECO:0000313" key="2">
    <source>
        <dbReference type="EMBL" id="KKK39978.1"/>
    </source>
</evidence>
<name>A0A0M2T0M8_9BACI</name>
<dbReference type="EMBL" id="LAYY01000001">
    <property type="protein sequence ID" value="KKK39978.1"/>
    <property type="molecule type" value="Genomic_DNA"/>
</dbReference>
<dbReference type="RefSeq" id="WP_046521919.1">
    <property type="nucleotide sequence ID" value="NZ_LAYY01000001.1"/>
</dbReference>
<keyword evidence="3" id="KW-1185">Reference proteome</keyword>
<keyword evidence="2" id="KW-0540">Nuclease</keyword>
<dbReference type="CDD" id="cd17748">
    <property type="entry name" value="BRCT_DNA_ligase_like"/>
    <property type="match status" value="1"/>
</dbReference>
<gene>
    <name evidence="2" type="ORF">WQ57_01525</name>
</gene>
<dbReference type="GO" id="GO:0008408">
    <property type="term" value="F:3'-5' exonuclease activity"/>
    <property type="evidence" value="ECO:0007669"/>
    <property type="project" value="TreeGrafter"/>
</dbReference>
<dbReference type="Pfam" id="PF00533">
    <property type="entry name" value="BRCT"/>
    <property type="match status" value="1"/>
</dbReference>
<dbReference type="PATRIC" id="fig|1408103.3.peg.338"/>
<feature type="domain" description="BRCT" evidence="1">
    <location>
        <begin position="217"/>
        <end position="309"/>
    </location>
</feature>